<sequence length="161" mass="19128">MVQFDRERTFVDKLEPLAGRLRDVEAQGQCEVRRQGCYLDHSVDEGQRRLLREKQETRRRRESETEVQASEQIAQWAVRAFWRIEEDLYPTAPEIWCTIPYEQSGHEKMGQPENVHILVHTLSTWRSQHMIWCFYKRTIEISSIPNTELKGQGQDLKISIK</sequence>
<dbReference type="EMBL" id="CM047589">
    <property type="protein sequence ID" value="KAI9920315.1"/>
    <property type="molecule type" value="Genomic_DNA"/>
</dbReference>
<proteinExistence type="predicted"/>
<reference evidence="1 2" key="1">
    <citation type="journal article" date="2022" name="bioRxiv">
        <title>The genome of the oomycete Peronosclerospora sorghi, a cosmopolitan pathogen of maize and sorghum, is inflated with dispersed pseudogenes.</title>
        <authorList>
            <person name="Fletcher K."/>
            <person name="Martin F."/>
            <person name="Isakeit T."/>
            <person name="Cavanaugh K."/>
            <person name="Magill C."/>
            <person name="Michelmore R."/>
        </authorList>
    </citation>
    <scope>NUCLEOTIDE SEQUENCE [LARGE SCALE GENOMIC DNA]</scope>
    <source>
        <strain evidence="1">P6</strain>
    </source>
</reference>
<dbReference type="Proteomes" id="UP001163321">
    <property type="component" value="Chromosome 10"/>
</dbReference>
<comment type="caution">
    <text evidence="1">The sequence shown here is derived from an EMBL/GenBank/DDBJ whole genome shotgun (WGS) entry which is preliminary data.</text>
</comment>
<accession>A0ACC0WQK0</accession>
<protein>
    <submittedName>
        <fullName evidence="1">Uncharacterized protein</fullName>
    </submittedName>
</protein>
<evidence type="ECO:0000313" key="1">
    <source>
        <dbReference type="EMBL" id="KAI9920315.1"/>
    </source>
</evidence>
<organism evidence="1 2">
    <name type="scientific">Peronosclerospora sorghi</name>
    <dbReference type="NCBI Taxonomy" id="230839"/>
    <lineage>
        <taxon>Eukaryota</taxon>
        <taxon>Sar</taxon>
        <taxon>Stramenopiles</taxon>
        <taxon>Oomycota</taxon>
        <taxon>Peronosporomycetes</taxon>
        <taxon>Peronosporales</taxon>
        <taxon>Peronosporaceae</taxon>
        <taxon>Peronosclerospora</taxon>
    </lineage>
</organism>
<gene>
    <name evidence="1" type="ORF">PsorP6_015996</name>
</gene>
<evidence type="ECO:0000313" key="2">
    <source>
        <dbReference type="Proteomes" id="UP001163321"/>
    </source>
</evidence>
<keyword evidence="2" id="KW-1185">Reference proteome</keyword>
<name>A0ACC0WQK0_9STRA</name>